<dbReference type="Proteomes" id="UP000271291">
    <property type="component" value="Chromosome"/>
</dbReference>
<dbReference type="RefSeq" id="WP_127177417.1">
    <property type="nucleotide sequence ID" value="NZ_CP029078.1"/>
</dbReference>
<protein>
    <submittedName>
        <fullName evidence="1">Uncharacterized protein</fullName>
    </submittedName>
</protein>
<sequence length="76" mass="8860">MRIPFFVQQVRDHMRHHRGRDLRPAFRLNDRAVDVAKRDDSTEETDRSLELGKLFNAAHNATEKAPDFGQPQVYAL</sequence>
<gene>
    <name evidence="1" type="ORF">ELQ87_09635</name>
</gene>
<evidence type="ECO:0000313" key="1">
    <source>
        <dbReference type="EMBL" id="AZS84516.1"/>
    </source>
</evidence>
<reference evidence="1 2" key="1">
    <citation type="submission" date="2018-12" db="EMBL/GenBank/DDBJ databases">
        <title>Streptomyces griseoviridis F1-27 complete genome.</title>
        <authorList>
            <person name="Mariita R.M."/>
            <person name="Sello J.K."/>
        </authorList>
    </citation>
    <scope>NUCLEOTIDE SEQUENCE [LARGE SCALE GENOMIC DNA]</scope>
    <source>
        <strain evidence="1 2">F1-27</strain>
    </source>
</reference>
<organism evidence="1 2">
    <name type="scientific">Streptomyces griseoviridis</name>
    <dbReference type="NCBI Taxonomy" id="45398"/>
    <lineage>
        <taxon>Bacteria</taxon>
        <taxon>Bacillati</taxon>
        <taxon>Actinomycetota</taxon>
        <taxon>Actinomycetes</taxon>
        <taxon>Kitasatosporales</taxon>
        <taxon>Streptomycetaceae</taxon>
        <taxon>Streptomyces</taxon>
    </lineage>
</organism>
<evidence type="ECO:0000313" key="2">
    <source>
        <dbReference type="Proteomes" id="UP000271291"/>
    </source>
</evidence>
<dbReference type="EMBL" id="CP034687">
    <property type="protein sequence ID" value="AZS84516.1"/>
    <property type="molecule type" value="Genomic_DNA"/>
</dbReference>
<name>A0A3S9Z9R5_STRGD</name>
<dbReference type="KEGG" id="sgd:ELQ87_09635"/>
<proteinExistence type="predicted"/>
<dbReference type="AlphaFoldDB" id="A0A3S9Z9R5"/>
<accession>A0A3S9Z9R5</accession>